<dbReference type="RefSeq" id="XP_017782219.1">
    <property type="nucleotide sequence ID" value="XM_017926730.1"/>
</dbReference>
<organism evidence="16 17">
    <name type="scientific">Nicrophorus vespilloides</name>
    <name type="common">Boreal carrion beetle</name>
    <dbReference type="NCBI Taxonomy" id="110193"/>
    <lineage>
        <taxon>Eukaryota</taxon>
        <taxon>Metazoa</taxon>
        <taxon>Ecdysozoa</taxon>
        <taxon>Arthropoda</taxon>
        <taxon>Hexapoda</taxon>
        <taxon>Insecta</taxon>
        <taxon>Pterygota</taxon>
        <taxon>Neoptera</taxon>
        <taxon>Endopterygota</taxon>
        <taxon>Coleoptera</taxon>
        <taxon>Polyphaga</taxon>
        <taxon>Staphyliniformia</taxon>
        <taxon>Silphidae</taxon>
        <taxon>Nicrophorinae</taxon>
        <taxon>Nicrophorus</taxon>
    </lineage>
</organism>
<evidence type="ECO:0000256" key="10">
    <source>
        <dbReference type="ARBA" id="ARBA00022989"/>
    </source>
</evidence>
<dbReference type="Pfam" id="PF08122">
    <property type="entry name" value="NDUF_B12"/>
    <property type="match status" value="1"/>
</dbReference>
<protein>
    <recommendedName>
        <fullName evidence="4">NADH dehydrogenase [ubiquinone] 1 beta subcomplex subunit 3</fullName>
    </recommendedName>
    <alternativeName>
        <fullName evidence="13">Complex I-B12</fullName>
    </alternativeName>
    <alternativeName>
        <fullName evidence="14">NADH-ubiquinone oxidoreductase B12 subunit</fullName>
    </alternativeName>
</protein>
<evidence type="ECO:0000256" key="6">
    <source>
        <dbReference type="ARBA" id="ARBA00022660"/>
    </source>
</evidence>
<keyword evidence="9" id="KW-0249">Electron transport</keyword>
<dbReference type="InterPro" id="IPR012576">
    <property type="entry name" value="NDUFB3"/>
</dbReference>
<evidence type="ECO:0000256" key="1">
    <source>
        <dbReference type="ARBA" id="ARBA00003195"/>
    </source>
</evidence>
<evidence type="ECO:0000256" key="7">
    <source>
        <dbReference type="ARBA" id="ARBA00022692"/>
    </source>
</evidence>
<reference evidence="17" key="1">
    <citation type="submission" date="2025-08" db="UniProtKB">
        <authorList>
            <consortium name="RefSeq"/>
        </authorList>
    </citation>
    <scope>IDENTIFICATION</scope>
    <source>
        <tissue evidence="17">Whole Larva</tissue>
    </source>
</reference>
<dbReference type="GeneID" id="108566713"/>
<keyword evidence="12 15" id="KW-0472">Membrane</keyword>
<evidence type="ECO:0000256" key="13">
    <source>
        <dbReference type="ARBA" id="ARBA00030217"/>
    </source>
</evidence>
<evidence type="ECO:0000256" key="8">
    <source>
        <dbReference type="ARBA" id="ARBA00022792"/>
    </source>
</evidence>
<name>A0ABM1N5W9_NICVS</name>
<accession>A0ABM1N5W9</accession>
<evidence type="ECO:0000313" key="17">
    <source>
        <dbReference type="RefSeq" id="XP_017782219.1"/>
    </source>
</evidence>
<evidence type="ECO:0000256" key="14">
    <source>
        <dbReference type="ARBA" id="ARBA00032688"/>
    </source>
</evidence>
<keyword evidence="16" id="KW-1185">Reference proteome</keyword>
<evidence type="ECO:0000256" key="3">
    <source>
        <dbReference type="ARBA" id="ARBA00005667"/>
    </source>
</evidence>
<keyword evidence="8" id="KW-0999">Mitochondrion inner membrane</keyword>
<evidence type="ECO:0000256" key="4">
    <source>
        <dbReference type="ARBA" id="ARBA00018680"/>
    </source>
</evidence>
<comment type="function">
    <text evidence="1">Accessory subunit of the mitochondrial membrane respiratory chain NADH dehydrogenase (Complex I), that is believed not to be involved in catalysis. Complex I functions in the transfer of electrons from NADH to the respiratory chain. The immediate electron acceptor for the enzyme is believed to be ubiquinone.</text>
</comment>
<keyword evidence="10 15" id="KW-1133">Transmembrane helix</keyword>
<proteinExistence type="inferred from homology"/>
<comment type="subcellular location">
    <subcellularLocation>
        <location evidence="2">Mitochondrion inner membrane</location>
        <topology evidence="2">Single-pass membrane protein</topology>
        <orientation evidence="2">Matrix side</orientation>
    </subcellularLocation>
</comment>
<dbReference type="Proteomes" id="UP000695000">
    <property type="component" value="Unplaced"/>
</dbReference>
<evidence type="ECO:0000256" key="12">
    <source>
        <dbReference type="ARBA" id="ARBA00023136"/>
    </source>
</evidence>
<keyword evidence="6" id="KW-0679">Respiratory chain</keyword>
<feature type="transmembrane region" description="Helical" evidence="15">
    <location>
        <begin position="70"/>
        <end position="88"/>
    </location>
</feature>
<dbReference type="PANTHER" id="PTHR15082:SF2">
    <property type="entry name" value="NADH DEHYDROGENASE [UBIQUINONE] 1 BETA SUBCOMPLEX SUBUNIT 3"/>
    <property type="match status" value="1"/>
</dbReference>
<sequence length="101" mass="11820">MGHGHGHGDPYKIPDYRIYKVEDVPILMQTQRALQSQGLKDPWLRNEVWRYNEKEFGTFSSRVKMTFFRGFKYGFGAFLVTIAGTALYDKMFPSKHDHGHH</sequence>
<keyword evidence="11" id="KW-0496">Mitochondrion</keyword>
<gene>
    <name evidence="17" type="primary">LOC108566713</name>
</gene>
<evidence type="ECO:0000313" key="16">
    <source>
        <dbReference type="Proteomes" id="UP000695000"/>
    </source>
</evidence>
<keyword evidence="5" id="KW-0813">Transport</keyword>
<evidence type="ECO:0000256" key="2">
    <source>
        <dbReference type="ARBA" id="ARBA00004298"/>
    </source>
</evidence>
<dbReference type="PANTHER" id="PTHR15082">
    <property type="entry name" value="NADH-UBIQUINONE OXIDOREDUCTASE B12 SUBUNIT"/>
    <property type="match status" value="1"/>
</dbReference>
<evidence type="ECO:0000256" key="5">
    <source>
        <dbReference type="ARBA" id="ARBA00022448"/>
    </source>
</evidence>
<evidence type="ECO:0000256" key="15">
    <source>
        <dbReference type="SAM" id="Phobius"/>
    </source>
</evidence>
<keyword evidence="7 15" id="KW-0812">Transmembrane</keyword>
<evidence type="ECO:0000256" key="11">
    <source>
        <dbReference type="ARBA" id="ARBA00023128"/>
    </source>
</evidence>
<comment type="similarity">
    <text evidence="3">Belongs to the complex I NDUFB3 subunit family.</text>
</comment>
<evidence type="ECO:0000256" key="9">
    <source>
        <dbReference type="ARBA" id="ARBA00022982"/>
    </source>
</evidence>